<gene>
    <name evidence="3" type="ORF">GGE31_005594</name>
    <name evidence="2" type="ORF">GGE33_005596</name>
    <name evidence="4" type="ORF">GGE35_005597</name>
</gene>
<dbReference type="Proteomes" id="UP000520770">
    <property type="component" value="Unassembled WGS sequence"/>
</dbReference>
<name>A0A7W6XDM3_9HYPH</name>
<dbReference type="InterPro" id="IPR004360">
    <property type="entry name" value="Glyas_Fos-R_dOase_dom"/>
</dbReference>
<dbReference type="AlphaFoldDB" id="A0A7W6XDM3"/>
<dbReference type="SUPFAM" id="SSF54593">
    <property type="entry name" value="Glyoxalase/Bleomycin resistance protein/Dihydroxybiphenyl dioxygenase"/>
    <property type="match status" value="1"/>
</dbReference>
<feature type="domain" description="Glyoxalase/fosfomycin resistance/dioxygenase" evidence="1">
    <location>
        <begin position="41"/>
        <end position="81"/>
    </location>
</feature>
<dbReference type="Proteomes" id="UP000524535">
    <property type="component" value="Unassembled WGS sequence"/>
</dbReference>
<evidence type="ECO:0000313" key="3">
    <source>
        <dbReference type="EMBL" id="MBB4415045.1"/>
    </source>
</evidence>
<accession>A0A7W6XDM3</accession>
<dbReference type="EMBL" id="JACIGY010000020">
    <property type="protein sequence ID" value="MBB4415045.1"/>
    <property type="molecule type" value="Genomic_DNA"/>
</dbReference>
<evidence type="ECO:0000259" key="1">
    <source>
        <dbReference type="Pfam" id="PF00903"/>
    </source>
</evidence>
<evidence type="ECO:0000313" key="7">
    <source>
        <dbReference type="Proteomes" id="UP000576087"/>
    </source>
</evidence>
<dbReference type="InterPro" id="IPR029068">
    <property type="entry name" value="Glyas_Bleomycin-R_OHBP_Dase"/>
</dbReference>
<protein>
    <submittedName>
        <fullName evidence="3">Putative glyoxalase superfamily protein PhnB</fullName>
    </submittedName>
</protein>
<evidence type="ECO:0000313" key="2">
    <source>
        <dbReference type="EMBL" id="MBB4351810.1"/>
    </source>
</evidence>
<evidence type="ECO:0000313" key="6">
    <source>
        <dbReference type="Proteomes" id="UP000524535"/>
    </source>
</evidence>
<dbReference type="Pfam" id="PF00903">
    <property type="entry name" value="Glyoxalase"/>
    <property type="match status" value="1"/>
</dbReference>
<dbReference type="Gene3D" id="3.10.180.10">
    <property type="entry name" value="2,3-Dihydroxybiphenyl 1,2-Dioxygenase, domain 1"/>
    <property type="match status" value="1"/>
</dbReference>
<organism evidence="3 6">
    <name type="scientific">Aliirhizobium cellulosilyticum</name>
    <dbReference type="NCBI Taxonomy" id="393664"/>
    <lineage>
        <taxon>Bacteria</taxon>
        <taxon>Pseudomonadati</taxon>
        <taxon>Pseudomonadota</taxon>
        <taxon>Alphaproteobacteria</taxon>
        <taxon>Hyphomicrobiales</taxon>
        <taxon>Rhizobiaceae</taxon>
        <taxon>Aliirhizobium</taxon>
    </lineage>
</organism>
<evidence type="ECO:0000313" key="5">
    <source>
        <dbReference type="Proteomes" id="UP000520770"/>
    </source>
</evidence>
<comment type="caution">
    <text evidence="3">The sequence shown here is derived from an EMBL/GenBank/DDBJ whole genome shotgun (WGS) entry which is preliminary data.</text>
</comment>
<sequence length="86" mass="9357">MKHGVQVAGIYVKPLIDEATARGLEEAIAKGAMPPSDHVGEDCVKAFHGMRERGVEFVQEPTAQYGSVDASFRDPFGNGWKLVQVQ</sequence>
<proteinExistence type="predicted"/>
<dbReference type="EMBL" id="JACIHM010000023">
    <property type="protein sequence ID" value="MBB4449737.1"/>
    <property type="molecule type" value="Genomic_DNA"/>
</dbReference>
<reference evidence="5 6" key="1">
    <citation type="submission" date="2020-08" db="EMBL/GenBank/DDBJ databases">
        <title>Genomic Encyclopedia of Type Strains, Phase IV (KMG-V): Genome sequencing to study the core and pangenomes of soil and plant-associated prokaryotes.</title>
        <authorList>
            <person name="Whitman W."/>
        </authorList>
    </citation>
    <scope>NUCLEOTIDE SEQUENCE [LARGE SCALE GENOMIC DNA]</scope>
    <source>
        <strain evidence="3 6">SEMIA 444</strain>
        <strain evidence="2 5">SEMIA 448</strain>
        <strain evidence="4 7">SEMIA 452</strain>
    </source>
</reference>
<dbReference type="EMBL" id="JACIGW010000020">
    <property type="protein sequence ID" value="MBB4351810.1"/>
    <property type="molecule type" value="Genomic_DNA"/>
</dbReference>
<dbReference type="Proteomes" id="UP000576087">
    <property type="component" value="Unassembled WGS sequence"/>
</dbReference>
<evidence type="ECO:0000313" key="4">
    <source>
        <dbReference type="EMBL" id="MBB4449737.1"/>
    </source>
</evidence>
<keyword evidence="6" id="KW-1185">Reference proteome</keyword>